<evidence type="ECO:0000313" key="3">
    <source>
        <dbReference type="Proteomes" id="UP000800235"/>
    </source>
</evidence>
<feature type="region of interest" description="Disordered" evidence="1">
    <location>
        <begin position="61"/>
        <end position="85"/>
    </location>
</feature>
<dbReference type="EMBL" id="MU007110">
    <property type="protein sequence ID" value="KAF2420333.1"/>
    <property type="molecule type" value="Genomic_DNA"/>
</dbReference>
<comment type="caution">
    <text evidence="2">The sequence shown here is derived from an EMBL/GenBank/DDBJ whole genome shotgun (WGS) entry which is preliminary data.</text>
</comment>
<dbReference type="AlphaFoldDB" id="A0A9P4TT42"/>
<gene>
    <name evidence="2" type="ORF">EJ08DRAFT_27147</name>
</gene>
<name>A0A9P4TT42_9PEZI</name>
<accession>A0A9P4TT42</accession>
<organism evidence="2 3">
    <name type="scientific">Tothia fuscella</name>
    <dbReference type="NCBI Taxonomy" id="1048955"/>
    <lineage>
        <taxon>Eukaryota</taxon>
        <taxon>Fungi</taxon>
        <taxon>Dikarya</taxon>
        <taxon>Ascomycota</taxon>
        <taxon>Pezizomycotina</taxon>
        <taxon>Dothideomycetes</taxon>
        <taxon>Pleosporomycetidae</taxon>
        <taxon>Venturiales</taxon>
        <taxon>Cylindrosympodiaceae</taxon>
        <taxon>Tothia</taxon>
    </lineage>
</organism>
<feature type="compositionally biased region" description="Polar residues" evidence="1">
    <location>
        <begin position="61"/>
        <end position="80"/>
    </location>
</feature>
<evidence type="ECO:0000256" key="1">
    <source>
        <dbReference type="SAM" id="MobiDB-lite"/>
    </source>
</evidence>
<dbReference type="Proteomes" id="UP000800235">
    <property type="component" value="Unassembled WGS sequence"/>
</dbReference>
<sequence length="112" mass="12826">MHSASANSQTIFRHIRHLYFSFSAVQGIQSLFVRIAATYTTGYVSVVPILLGDLPFQSSFPMPSPTRSSQRTKFNTISRNPESKHMCINTKQDEKSMYQTYNQSSLFSEHRK</sequence>
<reference evidence="2" key="1">
    <citation type="journal article" date="2020" name="Stud. Mycol.">
        <title>101 Dothideomycetes genomes: a test case for predicting lifestyles and emergence of pathogens.</title>
        <authorList>
            <person name="Haridas S."/>
            <person name="Albert R."/>
            <person name="Binder M."/>
            <person name="Bloem J."/>
            <person name="Labutti K."/>
            <person name="Salamov A."/>
            <person name="Andreopoulos B."/>
            <person name="Baker S."/>
            <person name="Barry K."/>
            <person name="Bills G."/>
            <person name="Bluhm B."/>
            <person name="Cannon C."/>
            <person name="Castanera R."/>
            <person name="Culley D."/>
            <person name="Daum C."/>
            <person name="Ezra D."/>
            <person name="Gonzalez J."/>
            <person name="Henrissat B."/>
            <person name="Kuo A."/>
            <person name="Liang C."/>
            <person name="Lipzen A."/>
            <person name="Lutzoni F."/>
            <person name="Magnuson J."/>
            <person name="Mondo S."/>
            <person name="Nolan M."/>
            <person name="Ohm R."/>
            <person name="Pangilinan J."/>
            <person name="Park H.-J."/>
            <person name="Ramirez L."/>
            <person name="Alfaro M."/>
            <person name="Sun H."/>
            <person name="Tritt A."/>
            <person name="Yoshinaga Y."/>
            <person name="Zwiers L.-H."/>
            <person name="Turgeon B."/>
            <person name="Goodwin S."/>
            <person name="Spatafora J."/>
            <person name="Crous P."/>
            <person name="Grigoriev I."/>
        </authorList>
    </citation>
    <scope>NUCLEOTIDE SEQUENCE</scope>
    <source>
        <strain evidence="2">CBS 130266</strain>
    </source>
</reference>
<keyword evidence="3" id="KW-1185">Reference proteome</keyword>
<evidence type="ECO:0000313" key="2">
    <source>
        <dbReference type="EMBL" id="KAF2420333.1"/>
    </source>
</evidence>
<protein>
    <submittedName>
        <fullName evidence="2">Uncharacterized protein</fullName>
    </submittedName>
</protein>
<proteinExistence type="predicted"/>